<dbReference type="PANTHER" id="PTHR31896">
    <property type="entry name" value="FAMILY REGULATORY PROTEIN, PUTATIVE (AFU_ORTHOLOGUE AFUA_3G14730)-RELATED"/>
    <property type="match status" value="1"/>
</dbReference>
<keyword evidence="3" id="KW-1185">Reference proteome</keyword>
<evidence type="ECO:0000256" key="1">
    <source>
        <dbReference type="ARBA" id="ARBA00022679"/>
    </source>
</evidence>
<keyword evidence="1" id="KW-0808">Transferase</keyword>
<protein>
    <submittedName>
        <fullName evidence="2">Uncharacterized protein</fullName>
    </submittedName>
</protein>
<dbReference type="Proteomes" id="UP001417504">
    <property type="component" value="Unassembled WGS sequence"/>
</dbReference>
<evidence type="ECO:0000313" key="3">
    <source>
        <dbReference type="Proteomes" id="UP001417504"/>
    </source>
</evidence>
<sequence>MSESSAKEVQFISTKTISLIRHDHIHVHHQQQIHLTPWDLRYLKCHTIQTGLLYLNPPATSISSTMDRLDRSLSLALSHYFPLAGRLATMHHHDAAISVYIECNNAGAELVHAIAPNVTVADIKNSVFVPKFVHDFFQLNGALNYGHENEIPLLVVQVTELIDGIFIGITMNHAVVDGTSFWQFVNTWSEISRTGSDNFISSHPPVFHRWFPDNLHPPIGFPFVSSEEHCGRLISPPPLQPPLVERVFHFSQGSIERLKAKANAEQPLKTHKISSLQSVVAHIWLAATRARGLGCNEETRCVMLIGNRGRLVPPLPENYFGGAVGPGIVVAKVGEVLEEGIGGVAMRLNRAVAAHDDVLIRNSYESWVKNPMWFTPEKPLSNAVAVGSSPRFSVYGNDFGWGRPVDVRRGSGNKFDGTLNVYEGEVEGSMDFEACFSAETLKAMEDDPEFMGAVDFPIK</sequence>
<dbReference type="InterPro" id="IPR051283">
    <property type="entry name" value="Sec_Metabolite_Acyltrans"/>
</dbReference>
<dbReference type="AlphaFoldDB" id="A0AAP0I614"/>
<reference evidence="2 3" key="1">
    <citation type="submission" date="2024-01" db="EMBL/GenBank/DDBJ databases">
        <title>Genome assemblies of Stephania.</title>
        <authorList>
            <person name="Yang L."/>
        </authorList>
    </citation>
    <scope>NUCLEOTIDE SEQUENCE [LARGE SCALE GENOMIC DNA]</scope>
    <source>
        <strain evidence="2">QJT</strain>
        <tissue evidence="2">Leaf</tissue>
    </source>
</reference>
<comment type="caution">
    <text evidence="2">The sequence shown here is derived from an EMBL/GenBank/DDBJ whole genome shotgun (WGS) entry which is preliminary data.</text>
</comment>
<dbReference type="GO" id="GO:0016740">
    <property type="term" value="F:transferase activity"/>
    <property type="evidence" value="ECO:0007669"/>
    <property type="project" value="UniProtKB-KW"/>
</dbReference>
<name>A0AAP0I614_9MAGN</name>
<dbReference type="EMBL" id="JBBNAE010000007">
    <property type="protein sequence ID" value="KAK9109261.1"/>
    <property type="molecule type" value="Genomic_DNA"/>
</dbReference>
<organism evidence="2 3">
    <name type="scientific">Stephania japonica</name>
    <dbReference type="NCBI Taxonomy" id="461633"/>
    <lineage>
        <taxon>Eukaryota</taxon>
        <taxon>Viridiplantae</taxon>
        <taxon>Streptophyta</taxon>
        <taxon>Embryophyta</taxon>
        <taxon>Tracheophyta</taxon>
        <taxon>Spermatophyta</taxon>
        <taxon>Magnoliopsida</taxon>
        <taxon>Ranunculales</taxon>
        <taxon>Menispermaceae</taxon>
        <taxon>Menispermoideae</taxon>
        <taxon>Cissampelideae</taxon>
        <taxon>Stephania</taxon>
    </lineage>
</organism>
<accession>A0AAP0I614</accession>
<dbReference type="PANTHER" id="PTHR31896:SF43">
    <property type="entry name" value="PROTEIN ENHANCED PSEUDOMONAS SUSCEPTIBILITY 1"/>
    <property type="match status" value="1"/>
</dbReference>
<gene>
    <name evidence="2" type="ORF">Sjap_017321</name>
</gene>
<evidence type="ECO:0000313" key="2">
    <source>
        <dbReference type="EMBL" id="KAK9109261.1"/>
    </source>
</evidence>
<dbReference type="InterPro" id="IPR023213">
    <property type="entry name" value="CAT-like_dom_sf"/>
</dbReference>
<proteinExistence type="predicted"/>
<dbReference type="Pfam" id="PF02458">
    <property type="entry name" value="Transferase"/>
    <property type="match status" value="1"/>
</dbReference>
<dbReference type="Gene3D" id="3.30.559.10">
    <property type="entry name" value="Chloramphenicol acetyltransferase-like domain"/>
    <property type="match status" value="2"/>
</dbReference>